<gene>
    <name evidence="1" type="ORF">RCZ15_18640</name>
    <name evidence="2" type="ORF">RCZ16_20510</name>
</gene>
<dbReference type="EMBL" id="BQKA01000034">
    <property type="protein sequence ID" value="GJM50891.1"/>
    <property type="molecule type" value="Genomic_DNA"/>
</dbReference>
<dbReference type="Proteomes" id="UP001207736">
    <property type="component" value="Unassembled WGS sequence"/>
</dbReference>
<proteinExistence type="predicted"/>
<evidence type="ECO:0000313" key="4">
    <source>
        <dbReference type="Proteomes" id="UP001208692"/>
    </source>
</evidence>
<evidence type="ECO:0000313" key="2">
    <source>
        <dbReference type="EMBL" id="GJM53735.1"/>
    </source>
</evidence>
<evidence type="ECO:0000313" key="1">
    <source>
        <dbReference type="EMBL" id="GJM50891.1"/>
    </source>
</evidence>
<organism evidence="1 3">
    <name type="scientific">Capnocytophaga catalasegens</name>
    <dbReference type="NCBI Taxonomy" id="1004260"/>
    <lineage>
        <taxon>Bacteria</taxon>
        <taxon>Pseudomonadati</taxon>
        <taxon>Bacteroidota</taxon>
        <taxon>Flavobacteriia</taxon>
        <taxon>Flavobacteriales</taxon>
        <taxon>Flavobacteriaceae</taxon>
        <taxon>Capnocytophaga</taxon>
    </lineage>
</organism>
<dbReference type="Pfam" id="PF13645">
    <property type="entry name" value="YkuD_2"/>
    <property type="match status" value="1"/>
</dbReference>
<dbReference type="Proteomes" id="UP001208692">
    <property type="component" value="Unassembled WGS sequence"/>
</dbReference>
<dbReference type="RefSeq" id="WP_264847251.1">
    <property type="nucleotide sequence ID" value="NZ_BPMA01000044.1"/>
</dbReference>
<evidence type="ECO:0008006" key="5">
    <source>
        <dbReference type="Google" id="ProtNLM"/>
    </source>
</evidence>
<dbReference type="InterPro" id="IPR032676">
    <property type="entry name" value="YkuD_2"/>
</dbReference>
<reference evidence="1 4" key="1">
    <citation type="submission" date="2021-11" db="EMBL/GenBank/DDBJ databases">
        <title>Draft genome sequence of Capnocytophaga sp. strain KC07075 isolated from cat oral cavity.</title>
        <authorList>
            <person name="Suzuki M."/>
            <person name="Imaoka K."/>
            <person name="Kimura M."/>
            <person name="Morikawa S."/>
            <person name="Maeda K."/>
        </authorList>
    </citation>
    <scope>NUCLEOTIDE SEQUENCE</scope>
    <source>
        <strain evidence="1">KC07075</strain>
        <strain evidence="2 4">KC07079</strain>
    </source>
</reference>
<comment type="caution">
    <text evidence="1">The sequence shown here is derived from an EMBL/GenBank/DDBJ whole genome shotgun (WGS) entry which is preliminary data.</text>
</comment>
<dbReference type="EMBL" id="BQKB01000049">
    <property type="protein sequence ID" value="GJM53735.1"/>
    <property type="molecule type" value="Genomic_DNA"/>
</dbReference>
<keyword evidence="4" id="KW-1185">Reference proteome</keyword>
<accession>A0AAV5AUD6</accession>
<sequence length="181" mass="20734">MDKSAEVLYDSYIKEATSYCQKKKLCTDFFILIDYSIHSGKERLFIYNFNTEKFVNSYLVSHGCGTSPTAEDFSREKPVFSNEPNSHCSSLGKYLLSKQKVKSTNFGEKYLLYGQDSTNNNALRRDIVLHPWSIIPDKAPYPKGIPESWGCPAVSLSVFQLLDKQIQTTDKNVLLWAIYFK</sequence>
<dbReference type="AlphaFoldDB" id="A0AAV5AUD6"/>
<dbReference type="PANTHER" id="PTHR38477:SF1">
    <property type="entry name" value="MUREIN L,D-TRANSPEPTIDASE CATALYTIC DOMAIN FAMILY PROTEIN"/>
    <property type="match status" value="1"/>
</dbReference>
<dbReference type="PANTHER" id="PTHR38477">
    <property type="entry name" value="HYPOTHETICAL EXPORTED PROTEIN"/>
    <property type="match status" value="1"/>
</dbReference>
<protein>
    <recommendedName>
        <fullName evidence="5">Peptidase</fullName>
    </recommendedName>
</protein>
<evidence type="ECO:0000313" key="3">
    <source>
        <dbReference type="Proteomes" id="UP001207736"/>
    </source>
</evidence>
<name>A0AAV5AUD6_9FLAO</name>